<organism evidence="2 3">
    <name type="scientific">Acinetobacter corruptisaponis</name>
    <dbReference type="NCBI Taxonomy" id="3045147"/>
    <lineage>
        <taxon>Bacteria</taxon>
        <taxon>Pseudomonadati</taxon>
        <taxon>Pseudomonadota</taxon>
        <taxon>Gammaproteobacteria</taxon>
        <taxon>Moraxellales</taxon>
        <taxon>Moraxellaceae</taxon>
        <taxon>Acinetobacter</taxon>
    </lineage>
</organism>
<evidence type="ECO:0000313" key="2">
    <source>
        <dbReference type="EMBL" id="WHP07364.1"/>
    </source>
</evidence>
<protein>
    <submittedName>
        <fullName evidence="2">Glycosyltransferase family 25 protein</fullName>
    </submittedName>
</protein>
<evidence type="ECO:0000313" key="3">
    <source>
        <dbReference type="Proteomes" id="UP001229836"/>
    </source>
</evidence>
<dbReference type="InterPro" id="IPR002654">
    <property type="entry name" value="Glyco_trans_25"/>
</dbReference>
<dbReference type="EMBL" id="CP125669">
    <property type="protein sequence ID" value="WHP07364.1"/>
    <property type="molecule type" value="Genomic_DNA"/>
</dbReference>
<evidence type="ECO:0000259" key="1">
    <source>
        <dbReference type="Pfam" id="PF01755"/>
    </source>
</evidence>
<sequence>MKILIINLPASIERLHFQQKQFSKLGLVFEILPAVSIINISEQQYQQQAFGWQRPLRKVELACFLSHKTAWEKVVELNQPCLILEDDAVLAKNSREVLENIEQQQLPDVDLINLEVRSRKKIISKQPKVRLLNGQFKLFELYQERTGTGGYMIYPSGAKKLLTRLQNVSTAPADAFIFSDYSLNSLQIEPALLIQEDQMVAYGLTDQLQLDSIIGRSEHHKPVYRNLSEKILFKQRRLMGQLAMAIRYIQVMPKAEKRFIALNKTDFDWVK</sequence>
<dbReference type="RefSeq" id="WP_283269024.1">
    <property type="nucleotide sequence ID" value="NZ_CP125669.1"/>
</dbReference>
<keyword evidence="3" id="KW-1185">Reference proteome</keyword>
<accession>A0ABY8SA76</accession>
<name>A0ABY8SA76_9GAMM</name>
<feature type="domain" description="Glycosyl transferase family 25" evidence="1">
    <location>
        <begin position="2"/>
        <end position="176"/>
    </location>
</feature>
<gene>
    <name evidence="2" type="ORF">QLH32_07910</name>
</gene>
<reference evidence="2 3" key="1">
    <citation type="submission" date="2023-05" db="EMBL/GenBank/DDBJ databases">
        <title>The complete genome of Acinetobacter sp. nov KCTC 92772.</title>
        <authorList>
            <person name="Zhou G."/>
        </authorList>
    </citation>
    <scope>NUCLEOTIDE SEQUENCE [LARGE SCALE GENOMIC DNA]</scope>
    <source>
        <strain evidence="2 3">KCTC 92772</strain>
    </source>
</reference>
<dbReference type="Proteomes" id="UP001229836">
    <property type="component" value="Chromosome"/>
</dbReference>
<proteinExistence type="predicted"/>
<dbReference type="CDD" id="cd06532">
    <property type="entry name" value="Glyco_transf_25"/>
    <property type="match status" value="1"/>
</dbReference>
<dbReference type="Pfam" id="PF01755">
    <property type="entry name" value="Glyco_transf_25"/>
    <property type="match status" value="1"/>
</dbReference>